<proteinExistence type="predicted"/>
<name>A0A8H7IWP4_9PLEO</name>
<dbReference type="InterPro" id="IPR036388">
    <property type="entry name" value="WH-like_DNA-bd_sf"/>
</dbReference>
<dbReference type="Gene3D" id="1.10.10.10">
    <property type="entry name" value="Winged helix-like DNA-binding domain superfamily/Winged helix DNA-binding domain"/>
    <property type="match status" value="1"/>
</dbReference>
<dbReference type="Proteomes" id="UP000651452">
    <property type="component" value="Unassembled WGS sequence"/>
</dbReference>
<reference evidence="1" key="1">
    <citation type="submission" date="2018-12" db="EMBL/GenBank/DDBJ databases">
        <authorList>
            <person name="Syme R.A."/>
            <person name="Farfan-Caceres L."/>
            <person name="Lichtenzveig J."/>
        </authorList>
    </citation>
    <scope>NUCLEOTIDE SEQUENCE</scope>
    <source>
        <strain evidence="1">Al4</strain>
    </source>
</reference>
<dbReference type="OrthoDB" id="2410195at2759"/>
<keyword evidence="2" id="KW-1185">Reference proteome</keyword>
<organism evidence="1 2">
    <name type="scientific">Ascochyta lentis</name>
    <dbReference type="NCBI Taxonomy" id="205686"/>
    <lineage>
        <taxon>Eukaryota</taxon>
        <taxon>Fungi</taxon>
        <taxon>Dikarya</taxon>
        <taxon>Ascomycota</taxon>
        <taxon>Pezizomycotina</taxon>
        <taxon>Dothideomycetes</taxon>
        <taxon>Pleosporomycetidae</taxon>
        <taxon>Pleosporales</taxon>
        <taxon>Pleosporineae</taxon>
        <taxon>Didymellaceae</taxon>
        <taxon>Ascochyta</taxon>
    </lineage>
</organism>
<evidence type="ECO:0000313" key="2">
    <source>
        <dbReference type="Proteomes" id="UP000651452"/>
    </source>
</evidence>
<gene>
    <name evidence="1" type="ORF">EKO04_007718</name>
</gene>
<accession>A0A8H7IWP4</accession>
<dbReference type="InterPro" id="IPR036390">
    <property type="entry name" value="WH_DNA-bd_sf"/>
</dbReference>
<dbReference type="PANTHER" id="PTHR43712">
    <property type="entry name" value="PUTATIVE (AFU_ORTHOLOGUE AFUA_4G14580)-RELATED"/>
    <property type="match status" value="1"/>
</dbReference>
<dbReference type="PANTHER" id="PTHR43712:SF15">
    <property type="entry name" value="MONODICTYPHENONE CLUSTER TRANSCRIPTIONAL COACTIVATOR MDPA"/>
    <property type="match status" value="1"/>
</dbReference>
<dbReference type="AlphaFoldDB" id="A0A8H7IWP4"/>
<dbReference type="SUPFAM" id="SSF46785">
    <property type="entry name" value="Winged helix' DNA-binding domain"/>
    <property type="match status" value="1"/>
</dbReference>
<reference evidence="1" key="2">
    <citation type="submission" date="2020-09" db="EMBL/GenBank/DDBJ databases">
        <title>Reference genome assembly for Australian Ascochyta lentis isolate Al4.</title>
        <authorList>
            <person name="Lee R.C."/>
            <person name="Farfan-Caceres L.M."/>
            <person name="Debler J.W."/>
            <person name="Williams A.H."/>
            <person name="Henares B.M."/>
        </authorList>
    </citation>
    <scope>NUCLEOTIDE SEQUENCE</scope>
    <source>
        <strain evidence="1">Al4</strain>
    </source>
</reference>
<dbReference type="EMBL" id="RZGK01000014">
    <property type="protein sequence ID" value="KAF9694125.1"/>
    <property type="molecule type" value="Genomic_DNA"/>
</dbReference>
<protein>
    <submittedName>
        <fullName evidence="1">Uncharacterized protein</fullName>
    </submittedName>
</protein>
<sequence>MEETGFGNLGPEAWMSHLVRNIQMVACLRWLHEFNILPCIPKQQRVSYKDLAQLALVPEGHLRRICRVLITADFLQEAASTYVQHTALSAAFVDNFALSDSLAFFTETIVPASLKMVESSKAFQTAHQSQHHDAVGTSTSFGNPALHHGRLSRQFENFMQCIAKDTEDSLISILNQLHISAEKEALVVNFDSTSLKVVQTLALLHPQLSFVAQFAKELPVTDGKAMPGSLASRIEYFRQSDLETQLIRNASIYLFFLSSLEANDSDISHRVVNFLQVHADILRRNREARLIILAATSPTVEVDWHEHVAHMCRFQLSHGVSIDSLELQGILDGALQDIAGLSLARTTVSVNGDFCAYEIVSQRRA</sequence>
<comment type="caution">
    <text evidence="1">The sequence shown here is derived from an EMBL/GenBank/DDBJ whole genome shotgun (WGS) entry which is preliminary data.</text>
</comment>
<evidence type="ECO:0000313" key="1">
    <source>
        <dbReference type="EMBL" id="KAF9694125.1"/>
    </source>
</evidence>